<dbReference type="InterPro" id="IPR011044">
    <property type="entry name" value="Quino_amine_DH_bsu"/>
</dbReference>
<gene>
    <name evidence="1" type="ORF">ACFPPB_16230</name>
</gene>
<proteinExistence type="predicted"/>
<dbReference type="PANTHER" id="PTHR47197">
    <property type="entry name" value="PROTEIN NIRF"/>
    <property type="match status" value="1"/>
</dbReference>
<sequence length="361" mass="37146">MSTPTKHLHFGAIARCVGAYTLPLMLWMASGPLHAAELPLKVIHRIAVSGAAPVTGIGFDVSGAQAYVATGNAVDAFDVASFRQAGTLQLPAVAAAMAIDPSKGKGYAAIAAPSELVVFQLHPLRIESTIPLHDGAPSALHYASSERALYVLSRASSSIARWDVANGKLTGQVHLSGTPGQMTTDARGTLYVANAADNAIDVVDGHDMNKLGAIPTRDCVGPTGLAMDLVGRRLFVSCRDGARTVIDTDLGFTFESFPAGTPGSSQMTFAMHPFGAGGWKGVALSAGDNGELAALRMKSFVNYSDGGTHALDGKAQAMALNASAGQLWLALARSPSTKTEAGAPAGQIELLVLTPSEGATP</sequence>
<dbReference type="EMBL" id="JBHSNG010000022">
    <property type="protein sequence ID" value="MFC5582668.1"/>
    <property type="molecule type" value="Genomic_DNA"/>
</dbReference>
<name>A0ABW0T0Y9_9GAMM</name>
<protein>
    <submittedName>
        <fullName evidence="1">YncE family protein</fullName>
    </submittedName>
</protein>
<evidence type="ECO:0000313" key="2">
    <source>
        <dbReference type="Proteomes" id="UP001596111"/>
    </source>
</evidence>
<comment type="caution">
    <text evidence="1">The sequence shown here is derived from an EMBL/GenBank/DDBJ whole genome shotgun (WGS) entry which is preliminary data.</text>
</comment>
<dbReference type="SUPFAM" id="SSF50969">
    <property type="entry name" value="YVTN repeat-like/Quinoprotein amine dehydrogenase"/>
    <property type="match status" value="1"/>
</dbReference>
<dbReference type="InterPro" id="IPR051200">
    <property type="entry name" value="Host-pathogen_enzymatic-act"/>
</dbReference>
<dbReference type="PANTHER" id="PTHR47197:SF3">
    <property type="entry name" value="DIHYDRO-HEME D1 DEHYDROGENASE"/>
    <property type="match status" value="1"/>
</dbReference>
<dbReference type="RefSeq" id="WP_377328970.1">
    <property type="nucleotide sequence ID" value="NZ_JBHSNG010000022.1"/>
</dbReference>
<keyword evidence="2" id="KW-1185">Reference proteome</keyword>
<evidence type="ECO:0000313" key="1">
    <source>
        <dbReference type="EMBL" id="MFC5582668.1"/>
    </source>
</evidence>
<reference evidence="2" key="1">
    <citation type="journal article" date="2019" name="Int. J. Syst. Evol. Microbiol.">
        <title>The Global Catalogue of Microorganisms (GCM) 10K type strain sequencing project: providing services to taxonomists for standard genome sequencing and annotation.</title>
        <authorList>
            <consortium name="The Broad Institute Genomics Platform"/>
            <consortium name="The Broad Institute Genome Sequencing Center for Infectious Disease"/>
            <person name="Wu L."/>
            <person name="Ma J."/>
        </authorList>
    </citation>
    <scope>NUCLEOTIDE SEQUENCE [LARGE SCALE GENOMIC DNA]</scope>
    <source>
        <strain evidence="2">CGMCC 1.13587</strain>
    </source>
</reference>
<dbReference type="Proteomes" id="UP001596111">
    <property type="component" value="Unassembled WGS sequence"/>
</dbReference>
<dbReference type="Gene3D" id="2.130.10.10">
    <property type="entry name" value="YVTN repeat-like/Quinoprotein amine dehydrogenase"/>
    <property type="match status" value="1"/>
</dbReference>
<organism evidence="1 2">
    <name type="scientific">Rhodanobacter terrae</name>
    <dbReference type="NCBI Taxonomy" id="418647"/>
    <lineage>
        <taxon>Bacteria</taxon>
        <taxon>Pseudomonadati</taxon>
        <taxon>Pseudomonadota</taxon>
        <taxon>Gammaproteobacteria</taxon>
        <taxon>Lysobacterales</taxon>
        <taxon>Rhodanobacteraceae</taxon>
        <taxon>Rhodanobacter</taxon>
    </lineage>
</organism>
<accession>A0ABW0T0Y9</accession>
<dbReference type="InterPro" id="IPR015943">
    <property type="entry name" value="WD40/YVTN_repeat-like_dom_sf"/>
</dbReference>